<keyword evidence="16" id="KW-1185">Reference proteome</keyword>
<evidence type="ECO:0000256" key="7">
    <source>
        <dbReference type="ARBA" id="ARBA00022723"/>
    </source>
</evidence>
<feature type="transmembrane region" description="Helical" evidence="12">
    <location>
        <begin position="57"/>
        <end position="75"/>
    </location>
</feature>
<evidence type="ECO:0000256" key="3">
    <source>
        <dbReference type="ARBA" id="ARBA00022448"/>
    </source>
</evidence>
<keyword evidence="8 12" id="KW-0249">Electron transport</keyword>
<dbReference type="GO" id="GO:0070069">
    <property type="term" value="C:cytochrome complex"/>
    <property type="evidence" value="ECO:0007669"/>
    <property type="project" value="UniProtKB-UniRule"/>
</dbReference>
<evidence type="ECO:0000256" key="4">
    <source>
        <dbReference type="ARBA" id="ARBA00022475"/>
    </source>
</evidence>
<feature type="transmembrane region" description="Helical" evidence="12">
    <location>
        <begin position="351"/>
        <end position="372"/>
    </location>
</feature>
<comment type="subcellular location">
    <subcellularLocation>
        <location evidence="1">Cell membrane</location>
        <topology evidence="1">Multi-pass membrane protein</topology>
    </subcellularLocation>
</comment>
<dbReference type="PANTHER" id="PTHR30365">
    <property type="entry name" value="CYTOCHROME D UBIQUINOL OXIDASE"/>
    <property type="match status" value="1"/>
</dbReference>
<dbReference type="GO" id="GO:0016682">
    <property type="term" value="F:oxidoreductase activity, acting on diphenols and related substances as donors, oxygen as acceptor"/>
    <property type="evidence" value="ECO:0007669"/>
    <property type="project" value="TreeGrafter"/>
</dbReference>
<evidence type="ECO:0000256" key="8">
    <source>
        <dbReference type="ARBA" id="ARBA00022982"/>
    </source>
</evidence>
<evidence type="ECO:0000313" key="16">
    <source>
        <dbReference type="Proteomes" id="UP000756710"/>
    </source>
</evidence>
<comment type="similarity">
    <text evidence="2 12">Belongs to the cytochrome ubiquinol oxidase subunit 1 family.</text>
</comment>
<sequence>MNLALAPETLARWQFGITTVYHFLFVPLTISLAAITAGLETAWVRTGKENYFHATKFWGKLFLINIAMGVVTGIVQEFQFGMNWSDYSRFVGDVFGAPLAMEALLAFFFESTFIGLWIFGWDKLPKKIHCACIWIVALGTILSSYFILAANSWMQHPTGYTIDKATGKARLTDIWAVLTQNTTLVVVFHTLTAAFLTGAAFIIGISSFHLLRAKRRRERGEELGEQRKKQIGAMRTSLRVGLVVAVIAGLGTAISGDQLGKVMFEQQPMKMAAAEALWETQTPAPFSVFAVGDVSKGHNSVELEVPGVLSFLAHSNFTDSVPGINDIAQREADAYGGQPDDYIPSIFMTFWGFRLMIGFGMTSFVAGLIGLWTTRRKRWLAPAFRTGEDEVPRLMLTKKRELSPLLSTWSWRIGILTMGFPLIANSFGWIFTEMGRQPWAVYGLMKTADAVSPGVSRTEVLISLGVFTLLYGVLAVIEVRLLTKYAKAGPDTDEKPPAKDPKLRLPSSGPGGRGGPGGPGNPDGGASAEDVDVDEDADKPLTFAY</sequence>
<keyword evidence="5 12" id="KW-0349">Heme</keyword>
<dbReference type="Proteomes" id="UP000756710">
    <property type="component" value="Unassembled WGS sequence"/>
</dbReference>
<dbReference type="GO" id="GO:0046872">
    <property type="term" value="F:metal ion binding"/>
    <property type="evidence" value="ECO:0007669"/>
    <property type="project" value="UniProtKB-UniRule"/>
</dbReference>
<evidence type="ECO:0000256" key="9">
    <source>
        <dbReference type="ARBA" id="ARBA00022989"/>
    </source>
</evidence>
<name>A0A060ZRI2_9ACTN</name>
<dbReference type="PANTHER" id="PTHR30365:SF15">
    <property type="entry name" value="CYTOCHROME BD UBIQUINOL OXIDASE SUBUNIT 1"/>
    <property type="match status" value="1"/>
</dbReference>
<dbReference type="RefSeq" id="WP_044572723.1">
    <property type="nucleotide sequence ID" value="NZ_BAABDR010000042.1"/>
</dbReference>
<feature type="transmembrane region" description="Helical" evidence="12">
    <location>
        <begin position="460"/>
        <end position="477"/>
    </location>
</feature>
<dbReference type="EMBL" id="JAGGLR010000026">
    <property type="protein sequence ID" value="MBP2066653.1"/>
    <property type="molecule type" value="Genomic_DNA"/>
</dbReference>
<dbReference type="GO" id="GO:0020037">
    <property type="term" value="F:heme binding"/>
    <property type="evidence" value="ECO:0007669"/>
    <property type="project" value="TreeGrafter"/>
</dbReference>
<keyword evidence="11 12" id="KW-0472">Membrane</keyword>
<dbReference type="GO" id="GO:0005886">
    <property type="term" value="C:plasma membrane"/>
    <property type="evidence" value="ECO:0007669"/>
    <property type="project" value="UniProtKB-SubCell"/>
</dbReference>
<keyword evidence="10 12" id="KW-0408">Iron</keyword>
<proteinExistence type="inferred from homology"/>
<reference evidence="14" key="1">
    <citation type="submission" date="2014-05" db="EMBL/GenBank/DDBJ databases">
        <authorList>
            <person name="Horn Fabian"/>
        </authorList>
    </citation>
    <scope>NUCLEOTIDE SEQUENCE</scope>
</reference>
<evidence type="ECO:0000313" key="14">
    <source>
        <dbReference type="EMBL" id="CDR08471.1"/>
    </source>
</evidence>
<keyword evidence="4 12" id="KW-1003">Cell membrane</keyword>
<keyword evidence="6 12" id="KW-0812">Transmembrane</keyword>
<keyword evidence="3 12" id="KW-0813">Transport</keyword>
<dbReference type="HOGENOM" id="CLU_030555_3_3_11"/>
<evidence type="ECO:0000256" key="1">
    <source>
        <dbReference type="ARBA" id="ARBA00004651"/>
    </source>
</evidence>
<dbReference type="GO" id="GO:0019646">
    <property type="term" value="P:aerobic electron transport chain"/>
    <property type="evidence" value="ECO:0007669"/>
    <property type="project" value="InterPro"/>
</dbReference>
<gene>
    <name evidence="15" type="ORF">J2Z30_007709</name>
    <name evidence="14" type="ORF">SIRAN5132</name>
</gene>
<dbReference type="GO" id="GO:0009055">
    <property type="term" value="F:electron transfer activity"/>
    <property type="evidence" value="ECO:0007669"/>
    <property type="project" value="UniProtKB-UniRule"/>
</dbReference>
<evidence type="ECO:0000256" key="11">
    <source>
        <dbReference type="ARBA" id="ARBA00023136"/>
    </source>
</evidence>
<dbReference type="EMBL" id="LK022848">
    <property type="protein sequence ID" value="CDR08471.1"/>
    <property type="molecule type" value="Genomic_DNA"/>
</dbReference>
<feature type="transmembrane region" description="Helical" evidence="12">
    <location>
        <begin position="236"/>
        <end position="254"/>
    </location>
</feature>
<protein>
    <submittedName>
        <fullName evidence="14">Cytochrome bd ubiquinol oxidase subunit I</fullName>
    </submittedName>
    <submittedName>
        <fullName evidence="15">Cytochrome d ubiquinol oxidase subunit I</fullName>
        <ecNumber evidence="15">1.10.3.-</ecNumber>
    </submittedName>
</protein>
<evidence type="ECO:0000256" key="6">
    <source>
        <dbReference type="ARBA" id="ARBA00022692"/>
    </source>
</evidence>
<dbReference type="EC" id="1.10.3.-" evidence="15"/>
<dbReference type="InterPro" id="IPR002585">
    <property type="entry name" value="Cyt-d_ubiquinol_oxidase_su_1"/>
</dbReference>
<evidence type="ECO:0000256" key="13">
    <source>
        <dbReference type="SAM" id="MobiDB-lite"/>
    </source>
</evidence>
<accession>A0A060ZRI2</accession>
<feature type="transmembrane region" description="Helical" evidence="12">
    <location>
        <begin position="409"/>
        <end position="431"/>
    </location>
</feature>
<feature type="compositionally biased region" description="Basic and acidic residues" evidence="13">
    <location>
        <begin position="490"/>
        <end position="503"/>
    </location>
</feature>
<keyword evidence="9 12" id="KW-1133">Transmembrane helix</keyword>
<evidence type="ECO:0000313" key="15">
    <source>
        <dbReference type="EMBL" id="MBP2066653.1"/>
    </source>
</evidence>
<keyword evidence="7 12" id="KW-0479">Metal-binding</keyword>
<dbReference type="Pfam" id="PF01654">
    <property type="entry name" value="Cyt_bd_oxida_I"/>
    <property type="match status" value="1"/>
</dbReference>
<feature type="transmembrane region" description="Helical" evidence="12">
    <location>
        <begin position="186"/>
        <end position="211"/>
    </location>
</feature>
<feature type="transmembrane region" description="Helical" evidence="12">
    <location>
        <begin position="20"/>
        <end position="45"/>
    </location>
</feature>
<feature type="compositionally biased region" description="Gly residues" evidence="13">
    <location>
        <begin position="509"/>
        <end position="523"/>
    </location>
</feature>
<reference evidence="15 16" key="2">
    <citation type="submission" date="2021-03" db="EMBL/GenBank/DDBJ databases">
        <title>Genomic Encyclopedia of Type Strains, Phase IV (KMG-IV): sequencing the most valuable type-strain genomes for metagenomic binning, comparative biology and taxonomic classification.</title>
        <authorList>
            <person name="Goeker M."/>
        </authorList>
    </citation>
    <scope>NUCLEOTIDE SEQUENCE [LARGE SCALE GENOMIC DNA]</scope>
    <source>
        <strain evidence="15 16">DSM 41954</strain>
    </source>
</reference>
<feature type="region of interest" description="Disordered" evidence="13">
    <location>
        <begin position="488"/>
        <end position="545"/>
    </location>
</feature>
<organism evidence="14">
    <name type="scientific">Streptomyces iranensis</name>
    <dbReference type="NCBI Taxonomy" id="576784"/>
    <lineage>
        <taxon>Bacteria</taxon>
        <taxon>Bacillati</taxon>
        <taxon>Actinomycetota</taxon>
        <taxon>Actinomycetes</taxon>
        <taxon>Kitasatosporales</taxon>
        <taxon>Streptomycetaceae</taxon>
        <taxon>Streptomyces</taxon>
        <taxon>Streptomyces violaceusniger group</taxon>
    </lineage>
</organism>
<evidence type="ECO:0000256" key="5">
    <source>
        <dbReference type="ARBA" id="ARBA00022617"/>
    </source>
</evidence>
<dbReference type="AlphaFoldDB" id="A0A060ZRI2"/>
<evidence type="ECO:0000256" key="2">
    <source>
        <dbReference type="ARBA" id="ARBA00009819"/>
    </source>
</evidence>
<evidence type="ECO:0000256" key="10">
    <source>
        <dbReference type="ARBA" id="ARBA00023004"/>
    </source>
</evidence>
<keyword evidence="15" id="KW-0560">Oxidoreductase</keyword>
<evidence type="ECO:0000256" key="12">
    <source>
        <dbReference type="PIRNR" id="PIRNR006446"/>
    </source>
</evidence>
<feature type="transmembrane region" description="Helical" evidence="12">
    <location>
        <begin position="95"/>
        <end position="119"/>
    </location>
</feature>
<feature type="transmembrane region" description="Helical" evidence="12">
    <location>
        <begin position="131"/>
        <end position="150"/>
    </location>
</feature>
<dbReference type="PIRSF" id="PIRSF006446">
    <property type="entry name" value="Cyt_quinol_oxidase_1"/>
    <property type="match status" value="1"/>
</dbReference>